<dbReference type="InterPro" id="IPR029033">
    <property type="entry name" value="His_PPase_superfam"/>
</dbReference>
<proteinExistence type="predicted"/>
<keyword evidence="3" id="KW-1185">Reference proteome</keyword>
<sequence length="229" mass="26465">MKTFKLYMIRHGITQGNLEGKYIGSTDLPLCEQGREEIETLVDTCEYPHVQKVYCSPLKRAVETADIIYPDTFLQKVDALKEYDFGVFENQSLEQLKEDAAFQEWMEGDMDTAPPQGESKEQFQKRLEFGINQIFMDMMQNDITSAALITHGGVIAALLAAYGLPQRGELEWQTESGKGYTVMTYTQLWMRDQFFEVYDPIPYSTLEDGFSSIQEYSFWDVEEQNEEIE</sequence>
<dbReference type="PANTHER" id="PTHR46517:SF1">
    <property type="entry name" value="FRUCTOSE-2,6-BISPHOSPHATASE TIGAR"/>
    <property type="match status" value="1"/>
</dbReference>
<gene>
    <name evidence="2" type="ORF">H8Z77_05380</name>
</gene>
<name>A0ABR7IQQ8_9CLOT</name>
<dbReference type="RefSeq" id="WP_186996398.1">
    <property type="nucleotide sequence ID" value="NZ_JACOQK010000001.1"/>
</dbReference>
<dbReference type="EMBL" id="JACOQK010000001">
    <property type="protein sequence ID" value="MBC5787457.1"/>
    <property type="molecule type" value="Genomic_DNA"/>
</dbReference>
<evidence type="ECO:0000256" key="1">
    <source>
        <dbReference type="ARBA" id="ARBA00022801"/>
    </source>
</evidence>
<dbReference type="SMART" id="SM00855">
    <property type="entry name" value="PGAM"/>
    <property type="match status" value="1"/>
</dbReference>
<dbReference type="InterPro" id="IPR051695">
    <property type="entry name" value="Phosphoglycerate_Mutase"/>
</dbReference>
<accession>A0ABR7IQQ8</accession>
<evidence type="ECO:0000313" key="2">
    <source>
        <dbReference type="EMBL" id="MBC5787457.1"/>
    </source>
</evidence>
<dbReference type="Gene3D" id="3.40.50.1240">
    <property type="entry name" value="Phosphoglycerate mutase-like"/>
    <property type="match status" value="1"/>
</dbReference>
<evidence type="ECO:0000313" key="3">
    <source>
        <dbReference type="Proteomes" id="UP000649151"/>
    </source>
</evidence>
<reference evidence="2 3" key="1">
    <citation type="submission" date="2020-08" db="EMBL/GenBank/DDBJ databases">
        <title>Genome public.</title>
        <authorList>
            <person name="Liu C."/>
            <person name="Sun Q."/>
        </authorList>
    </citation>
    <scope>NUCLEOTIDE SEQUENCE [LARGE SCALE GENOMIC DNA]</scope>
    <source>
        <strain evidence="2 3">NSJ-27</strain>
    </source>
</reference>
<dbReference type="SUPFAM" id="SSF53254">
    <property type="entry name" value="Phosphoglycerate mutase-like"/>
    <property type="match status" value="1"/>
</dbReference>
<keyword evidence="1" id="KW-0378">Hydrolase</keyword>
<dbReference type="Pfam" id="PF00300">
    <property type="entry name" value="His_Phos_1"/>
    <property type="match status" value="1"/>
</dbReference>
<dbReference type="CDD" id="cd07067">
    <property type="entry name" value="HP_PGM_like"/>
    <property type="match status" value="1"/>
</dbReference>
<organism evidence="2 3">
    <name type="scientific">Clostridium facile</name>
    <dbReference type="NCBI Taxonomy" id="2763035"/>
    <lineage>
        <taxon>Bacteria</taxon>
        <taxon>Bacillati</taxon>
        <taxon>Bacillota</taxon>
        <taxon>Clostridia</taxon>
        <taxon>Eubacteriales</taxon>
        <taxon>Clostridiaceae</taxon>
        <taxon>Clostridium</taxon>
    </lineage>
</organism>
<dbReference type="Proteomes" id="UP000649151">
    <property type="component" value="Unassembled WGS sequence"/>
</dbReference>
<dbReference type="InterPro" id="IPR013078">
    <property type="entry name" value="His_Pase_superF_clade-1"/>
</dbReference>
<comment type="caution">
    <text evidence="2">The sequence shown here is derived from an EMBL/GenBank/DDBJ whole genome shotgun (WGS) entry which is preliminary data.</text>
</comment>
<dbReference type="PANTHER" id="PTHR46517">
    <property type="entry name" value="FRUCTOSE-2,6-BISPHOSPHATASE TIGAR"/>
    <property type="match status" value="1"/>
</dbReference>
<protein>
    <submittedName>
        <fullName evidence="2">Histidine phosphatase family protein</fullName>
    </submittedName>
</protein>